<dbReference type="InterPro" id="IPR011006">
    <property type="entry name" value="CheY-like_superfamily"/>
</dbReference>
<dbReference type="PANTHER" id="PTHR33121">
    <property type="entry name" value="CYCLIC DI-GMP PHOSPHODIESTERASE PDEF"/>
    <property type="match status" value="1"/>
</dbReference>
<dbReference type="PROSITE" id="PS50883">
    <property type="entry name" value="EAL"/>
    <property type="match status" value="1"/>
</dbReference>
<dbReference type="InterPro" id="IPR001633">
    <property type="entry name" value="EAL_dom"/>
</dbReference>
<dbReference type="Proteomes" id="UP001501523">
    <property type="component" value="Unassembled WGS sequence"/>
</dbReference>
<comment type="caution">
    <text evidence="4">The sequence shown here is derived from an EMBL/GenBank/DDBJ whole genome shotgun (WGS) entry which is preliminary data.</text>
</comment>
<reference evidence="4 5" key="1">
    <citation type="journal article" date="2019" name="Int. J. Syst. Evol. Microbiol.">
        <title>The Global Catalogue of Microorganisms (GCM) 10K type strain sequencing project: providing services to taxonomists for standard genome sequencing and annotation.</title>
        <authorList>
            <consortium name="The Broad Institute Genomics Platform"/>
            <consortium name="The Broad Institute Genome Sequencing Center for Infectious Disease"/>
            <person name="Wu L."/>
            <person name="Ma J."/>
        </authorList>
    </citation>
    <scope>NUCLEOTIDE SEQUENCE [LARGE SCALE GENOMIC DNA]</scope>
    <source>
        <strain evidence="4 5">JCM 15421</strain>
    </source>
</reference>
<name>A0ABN1IRC4_9GAMM</name>
<organism evidence="4 5">
    <name type="scientific">Dokdonella soli</name>
    <dbReference type="NCBI Taxonomy" id="529810"/>
    <lineage>
        <taxon>Bacteria</taxon>
        <taxon>Pseudomonadati</taxon>
        <taxon>Pseudomonadota</taxon>
        <taxon>Gammaproteobacteria</taxon>
        <taxon>Lysobacterales</taxon>
        <taxon>Rhodanobacteraceae</taxon>
        <taxon>Dokdonella</taxon>
    </lineage>
</organism>
<dbReference type="EMBL" id="BAAAEU010000023">
    <property type="protein sequence ID" value="GAA0719166.1"/>
    <property type="molecule type" value="Genomic_DNA"/>
</dbReference>
<dbReference type="PROSITE" id="PS50110">
    <property type="entry name" value="RESPONSE_REGULATORY"/>
    <property type="match status" value="1"/>
</dbReference>
<dbReference type="CDD" id="cd17546">
    <property type="entry name" value="REC_hyHK_CKI1_RcsC-like"/>
    <property type="match status" value="1"/>
</dbReference>
<keyword evidence="1" id="KW-0597">Phosphoprotein</keyword>
<dbReference type="Gene3D" id="3.20.20.450">
    <property type="entry name" value="EAL domain"/>
    <property type="match status" value="1"/>
</dbReference>
<feature type="domain" description="EAL" evidence="3">
    <location>
        <begin position="476"/>
        <end position="726"/>
    </location>
</feature>
<proteinExistence type="predicted"/>
<dbReference type="Gene3D" id="3.30.70.270">
    <property type="match status" value="1"/>
</dbReference>
<dbReference type="SMART" id="SM00052">
    <property type="entry name" value="EAL"/>
    <property type="match status" value="1"/>
</dbReference>
<dbReference type="InterPro" id="IPR001789">
    <property type="entry name" value="Sig_transdc_resp-reg_receiver"/>
</dbReference>
<dbReference type="CDD" id="cd01948">
    <property type="entry name" value="EAL"/>
    <property type="match status" value="1"/>
</dbReference>
<dbReference type="InterPro" id="IPR029787">
    <property type="entry name" value="Nucleotide_cyclase"/>
</dbReference>
<sequence>MHVPDFRLLSPERQRLFQVQLPQRLARLRQRGERLGPENWDINALVVFAEDAAFMAGACRAVDAGELADCLDALHGSLAALLDPPRLPGRSSAARVAELVAELSRQRLPEALDAGRGQSGAVAIAGPTHELGFPLLVVPPRDHWARFGATVPLPVDDNPDEPPIEGVDSDLAATADAYRILIVEDDRSQLLFAESILRNAGMVTLAVAEALDALDALERFRPDLVLMDLHMPECDGIDLTALIRQRGQFAATPIVFLSADHAADKCADALRAGGDAFLTKPVRPRQLIDALRGHVSRAREQRGRVDESATASHETTTRERLLRRLSQCLAMDDAGTRSGGLLVFAMEGAAARQAGLGAARFAALLAEIGAFLITHAAPRDLVAIDAVGSFLLLNPDRDANQLEAHALNLRDRIAREPFSALEPGDRALFDVGVCAFAASARDAEAMRGAALNAIDGARADGRSGVFVVRGIDAAIDSELVERIRFALDGTGFELLFQPIVSLLGEEQEQFQVLLRLRGDDHRLHTAAEVIPVATEAGLVGALDRWVLEQCAALVAERARHGPPPRLFVSQSIESARDGRGIARLGDLLRTTGIDGSSLVLELRVRDVTEAPAEIARYAKSLQALGVGLALSGCDIDTMDDRLLRALPAGFVKIAPRYLHADDEVTRDELHALVKLAHENGQRVIAPRVEDARGAAALWAAGVDFVQGNFVQPADRDLAFDFHASAI</sequence>
<dbReference type="SMART" id="SM00448">
    <property type="entry name" value="REC"/>
    <property type="match status" value="1"/>
</dbReference>
<gene>
    <name evidence="4" type="ORF">GCM10009105_27500</name>
</gene>
<evidence type="ECO:0000259" key="2">
    <source>
        <dbReference type="PROSITE" id="PS50110"/>
    </source>
</evidence>
<dbReference type="SUPFAM" id="SSF52172">
    <property type="entry name" value="CheY-like"/>
    <property type="match status" value="1"/>
</dbReference>
<evidence type="ECO:0000313" key="5">
    <source>
        <dbReference type="Proteomes" id="UP001501523"/>
    </source>
</evidence>
<keyword evidence="5" id="KW-1185">Reference proteome</keyword>
<dbReference type="InterPro" id="IPR035919">
    <property type="entry name" value="EAL_sf"/>
</dbReference>
<dbReference type="SUPFAM" id="SSF55073">
    <property type="entry name" value="Nucleotide cyclase"/>
    <property type="match status" value="1"/>
</dbReference>
<dbReference type="InterPro" id="IPR043128">
    <property type="entry name" value="Rev_trsase/Diguanyl_cyclase"/>
</dbReference>
<dbReference type="PANTHER" id="PTHR33121:SF70">
    <property type="entry name" value="SIGNALING PROTEIN YKOW"/>
    <property type="match status" value="1"/>
</dbReference>
<feature type="modified residue" description="4-aspartylphosphate" evidence="1">
    <location>
        <position position="228"/>
    </location>
</feature>
<dbReference type="Gene3D" id="3.40.50.2300">
    <property type="match status" value="1"/>
</dbReference>
<accession>A0ABN1IRC4</accession>
<evidence type="ECO:0000259" key="3">
    <source>
        <dbReference type="PROSITE" id="PS50883"/>
    </source>
</evidence>
<dbReference type="Pfam" id="PF00563">
    <property type="entry name" value="EAL"/>
    <property type="match status" value="1"/>
</dbReference>
<dbReference type="RefSeq" id="WP_343792105.1">
    <property type="nucleotide sequence ID" value="NZ_BAAAEU010000023.1"/>
</dbReference>
<dbReference type="SUPFAM" id="SSF141868">
    <property type="entry name" value="EAL domain-like"/>
    <property type="match status" value="1"/>
</dbReference>
<dbReference type="Pfam" id="PF00072">
    <property type="entry name" value="Response_reg"/>
    <property type="match status" value="1"/>
</dbReference>
<evidence type="ECO:0000313" key="4">
    <source>
        <dbReference type="EMBL" id="GAA0719166.1"/>
    </source>
</evidence>
<dbReference type="InterPro" id="IPR050706">
    <property type="entry name" value="Cyclic-di-GMP_PDE-like"/>
</dbReference>
<evidence type="ECO:0000256" key="1">
    <source>
        <dbReference type="PROSITE-ProRule" id="PRU00169"/>
    </source>
</evidence>
<protein>
    <submittedName>
        <fullName evidence="4">EAL domain-containing response regulator</fullName>
    </submittedName>
</protein>
<feature type="domain" description="Response regulatory" evidence="2">
    <location>
        <begin position="179"/>
        <end position="295"/>
    </location>
</feature>